<gene>
    <name evidence="8" type="ORF">K503DRAFT_658122</name>
</gene>
<feature type="domain" description="Protein kinase" evidence="7">
    <location>
        <begin position="1"/>
        <end position="143"/>
    </location>
</feature>
<dbReference type="SUPFAM" id="SSF56112">
    <property type="entry name" value="Protein kinase-like (PK-like)"/>
    <property type="match status" value="1"/>
</dbReference>
<feature type="non-terminal residue" evidence="8">
    <location>
        <position position="1"/>
    </location>
</feature>
<accession>A0A1B7MIL1</accession>
<dbReference type="OrthoDB" id="4062651at2759"/>
<evidence type="ECO:0000256" key="4">
    <source>
        <dbReference type="ARBA" id="ARBA00022741"/>
    </source>
</evidence>
<evidence type="ECO:0000256" key="1">
    <source>
        <dbReference type="ARBA" id="ARBA00006529"/>
    </source>
</evidence>
<dbReference type="Proteomes" id="UP000092154">
    <property type="component" value="Unassembled WGS sequence"/>
</dbReference>
<keyword evidence="2" id="KW-0723">Serine/threonine-protein kinase</keyword>
<dbReference type="InterPro" id="IPR011009">
    <property type="entry name" value="Kinase-like_dom_sf"/>
</dbReference>
<feature type="non-terminal residue" evidence="8">
    <location>
        <position position="143"/>
    </location>
</feature>
<dbReference type="PROSITE" id="PS00109">
    <property type="entry name" value="PROTEIN_KINASE_TYR"/>
    <property type="match status" value="1"/>
</dbReference>
<evidence type="ECO:0000313" key="9">
    <source>
        <dbReference type="Proteomes" id="UP000092154"/>
    </source>
</evidence>
<keyword evidence="5 8" id="KW-0418">Kinase</keyword>
<dbReference type="PANTHER" id="PTHR11584:SF369">
    <property type="entry name" value="MITOGEN-ACTIVATED PROTEIN KINASE KINASE KINASE 19-RELATED"/>
    <property type="match status" value="1"/>
</dbReference>
<dbReference type="GO" id="GO:0004674">
    <property type="term" value="F:protein serine/threonine kinase activity"/>
    <property type="evidence" value="ECO:0007669"/>
    <property type="project" value="UniProtKB-KW"/>
</dbReference>
<keyword evidence="9" id="KW-1185">Reference proteome</keyword>
<dbReference type="PANTHER" id="PTHR11584">
    <property type="entry name" value="SERINE/THREONINE PROTEIN KINASE"/>
    <property type="match status" value="1"/>
</dbReference>
<comment type="similarity">
    <text evidence="1">Belongs to the protein kinase superfamily. STE Ser/Thr protein kinase family. MAP kinase kinase kinase subfamily.</text>
</comment>
<evidence type="ECO:0000256" key="6">
    <source>
        <dbReference type="ARBA" id="ARBA00022840"/>
    </source>
</evidence>
<evidence type="ECO:0000259" key="7">
    <source>
        <dbReference type="PROSITE" id="PS50011"/>
    </source>
</evidence>
<reference evidence="8 9" key="1">
    <citation type="submission" date="2016-06" db="EMBL/GenBank/DDBJ databases">
        <title>Comparative genomics of the ectomycorrhizal sister species Rhizopogon vinicolor and Rhizopogon vesiculosus (Basidiomycota: Boletales) reveals a divergence of the mating type B locus.</title>
        <authorList>
            <consortium name="DOE Joint Genome Institute"/>
            <person name="Mujic A.B."/>
            <person name="Kuo A."/>
            <person name="Tritt A."/>
            <person name="Lipzen A."/>
            <person name="Chen C."/>
            <person name="Johnson J."/>
            <person name="Sharma A."/>
            <person name="Barry K."/>
            <person name="Grigoriev I.V."/>
            <person name="Spatafora J.W."/>
        </authorList>
    </citation>
    <scope>NUCLEOTIDE SEQUENCE [LARGE SCALE GENOMIC DNA]</scope>
    <source>
        <strain evidence="8 9">AM-OR11-026</strain>
    </source>
</reference>
<dbReference type="STRING" id="1314800.A0A1B7MIL1"/>
<proteinExistence type="inferred from homology"/>
<evidence type="ECO:0000256" key="3">
    <source>
        <dbReference type="ARBA" id="ARBA00022679"/>
    </source>
</evidence>
<sequence>VHSVPVMHGDLTGANILIDKGGNARLIDFGLSCFIRPLLSQSHLAITSVHPGAIRYAAPELVTSDDVCDLPMEKVDVYSFGCVMLQILSGRPPWSEIKSDYRITTSIFQGHGPQRPNGDPSIIDSDWNFIQKCLRHEPDLRPS</sequence>
<dbReference type="EMBL" id="KV449009">
    <property type="protein sequence ID" value="OAX32433.1"/>
    <property type="molecule type" value="Genomic_DNA"/>
</dbReference>
<organism evidence="8 9">
    <name type="scientific">Rhizopogon vinicolor AM-OR11-026</name>
    <dbReference type="NCBI Taxonomy" id="1314800"/>
    <lineage>
        <taxon>Eukaryota</taxon>
        <taxon>Fungi</taxon>
        <taxon>Dikarya</taxon>
        <taxon>Basidiomycota</taxon>
        <taxon>Agaricomycotina</taxon>
        <taxon>Agaricomycetes</taxon>
        <taxon>Agaricomycetidae</taxon>
        <taxon>Boletales</taxon>
        <taxon>Suillineae</taxon>
        <taxon>Rhizopogonaceae</taxon>
        <taxon>Rhizopogon</taxon>
    </lineage>
</organism>
<dbReference type="AlphaFoldDB" id="A0A1B7MIL1"/>
<dbReference type="InParanoid" id="A0A1B7MIL1"/>
<dbReference type="GO" id="GO:0005524">
    <property type="term" value="F:ATP binding"/>
    <property type="evidence" value="ECO:0007669"/>
    <property type="project" value="UniProtKB-KW"/>
</dbReference>
<keyword evidence="6" id="KW-0067">ATP-binding</keyword>
<dbReference type="Gene3D" id="1.10.510.10">
    <property type="entry name" value="Transferase(Phosphotransferase) domain 1"/>
    <property type="match status" value="1"/>
</dbReference>
<evidence type="ECO:0000256" key="2">
    <source>
        <dbReference type="ARBA" id="ARBA00022527"/>
    </source>
</evidence>
<evidence type="ECO:0000313" key="8">
    <source>
        <dbReference type="EMBL" id="OAX32433.1"/>
    </source>
</evidence>
<dbReference type="PROSITE" id="PS50011">
    <property type="entry name" value="PROTEIN_KINASE_DOM"/>
    <property type="match status" value="1"/>
</dbReference>
<dbReference type="InterPro" id="IPR008266">
    <property type="entry name" value="Tyr_kinase_AS"/>
</dbReference>
<protein>
    <submittedName>
        <fullName evidence="8">Kinase-like protein</fullName>
    </submittedName>
</protein>
<evidence type="ECO:0000256" key="5">
    <source>
        <dbReference type="ARBA" id="ARBA00022777"/>
    </source>
</evidence>
<dbReference type="Pfam" id="PF00069">
    <property type="entry name" value="Pkinase"/>
    <property type="match status" value="1"/>
</dbReference>
<keyword evidence="4" id="KW-0547">Nucleotide-binding</keyword>
<name>A0A1B7MIL1_9AGAM</name>
<keyword evidence="3" id="KW-0808">Transferase</keyword>
<dbReference type="InterPro" id="IPR000719">
    <property type="entry name" value="Prot_kinase_dom"/>
</dbReference>